<dbReference type="GeneID" id="109430754"/>
<evidence type="ECO:0000313" key="7">
    <source>
        <dbReference type="Proteomes" id="UP000069940"/>
    </source>
</evidence>
<feature type="compositionally biased region" description="Basic and acidic residues" evidence="4">
    <location>
        <begin position="82"/>
        <end position="102"/>
    </location>
</feature>
<protein>
    <recommendedName>
        <fullName evidence="5">BHLH domain-containing protein</fullName>
    </recommendedName>
</protein>
<dbReference type="InterPro" id="IPR011598">
    <property type="entry name" value="bHLH_dom"/>
</dbReference>
<organism evidence="6 7">
    <name type="scientific">Aedes albopictus</name>
    <name type="common">Asian tiger mosquito</name>
    <name type="synonym">Stegomyia albopicta</name>
    <dbReference type="NCBI Taxonomy" id="7160"/>
    <lineage>
        <taxon>Eukaryota</taxon>
        <taxon>Metazoa</taxon>
        <taxon>Ecdysozoa</taxon>
        <taxon>Arthropoda</taxon>
        <taxon>Hexapoda</taxon>
        <taxon>Insecta</taxon>
        <taxon>Pterygota</taxon>
        <taxon>Neoptera</taxon>
        <taxon>Endopterygota</taxon>
        <taxon>Diptera</taxon>
        <taxon>Nematocera</taxon>
        <taxon>Culicoidea</taxon>
        <taxon>Culicidae</taxon>
        <taxon>Culicinae</taxon>
        <taxon>Aedini</taxon>
        <taxon>Aedes</taxon>
        <taxon>Stegomyia</taxon>
    </lineage>
</organism>
<evidence type="ECO:0000256" key="2">
    <source>
        <dbReference type="ARBA" id="ARBA00023125"/>
    </source>
</evidence>
<evidence type="ECO:0000256" key="1">
    <source>
        <dbReference type="ARBA" id="ARBA00023015"/>
    </source>
</evidence>
<feature type="region of interest" description="Disordered" evidence="4">
    <location>
        <begin position="348"/>
        <end position="370"/>
    </location>
</feature>
<name>A0ABM1Y0B0_AEDAL</name>
<evidence type="ECO:0000256" key="4">
    <source>
        <dbReference type="SAM" id="MobiDB-lite"/>
    </source>
</evidence>
<keyword evidence="1" id="KW-0805">Transcription regulation</keyword>
<keyword evidence="2" id="KW-0238">DNA-binding</keyword>
<dbReference type="PROSITE" id="PS50888">
    <property type="entry name" value="BHLH"/>
    <property type="match status" value="1"/>
</dbReference>
<dbReference type="Pfam" id="PF00010">
    <property type="entry name" value="HLH"/>
    <property type="match status" value="1"/>
</dbReference>
<evidence type="ECO:0000313" key="6">
    <source>
        <dbReference type="EnsemblMetazoa" id="AALFPA23_004489.P5500"/>
    </source>
</evidence>
<dbReference type="SUPFAM" id="SSF47459">
    <property type="entry name" value="HLH, helix-loop-helix DNA-binding domain"/>
    <property type="match status" value="1"/>
</dbReference>
<feature type="compositionally biased region" description="Acidic residues" evidence="4">
    <location>
        <begin position="63"/>
        <end position="81"/>
    </location>
</feature>
<dbReference type="CDD" id="cd19708">
    <property type="entry name" value="bHLH_TS_dHLH3B_like"/>
    <property type="match status" value="1"/>
</dbReference>
<reference evidence="6" key="2">
    <citation type="submission" date="2025-05" db="UniProtKB">
        <authorList>
            <consortium name="EnsemblMetazoa"/>
        </authorList>
    </citation>
    <scope>IDENTIFICATION</scope>
    <source>
        <strain evidence="6">Foshan</strain>
    </source>
</reference>
<dbReference type="InterPro" id="IPR040238">
    <property type="entry name" value="TAL-like"/>
</dbReference>
<feature type="compositionally biased region" description="Basic and acidic residues" evidence="4">
    <location>
        <begin position="358"/>
        <end position="370"/>
    </location>
</feature>
<proteinExistence type="predicted"/>
<dbReference type="InterPro" id="IPR036638">
    <property type="entry name" value="HLH_DNA-bd_sf"/>
</dbReference>
<feature type="domain" description="BHLH" evidence="5">
    <location>
        <begin position="137"/>
        <end position="189"/>
    </location>
</feature>
<dbReference type="SMART" id="SM00353">
    <property type="entry name" value="HLH"/>
    <property type="match status" value="1"/>
</dbReference>
<dbReference type="PANTHER" id="PTHR13864">
    <property type="entry name" value="T-CELL ACUTE LYMPHOCYTIC LEUKEMIA/STEM CELL LEUKEMIA-RELATED"/>
    <property type="match status" value="1"/>
</dbReference>
<feature type="compositionally biased region" description="Polar residues" evidence="4">
    <location>
        <begin position="46"/>
        <end position="59"/>
    </location>
</feature>
<sequence>MSNHSKLPPSTNGLLSVFEKANASLIGNALAPVSTVESSPKVNAFNNGGSSIEGTSNIASIPESDEDLSDFSYNDSEEMEDDSRHSSVDDKNDHSSSVPSKEEISSYKLSSLAATPAVLPVLNLAGTKLGIGSGTVVRKMFTNTRERWRQQNVSGAFAELRKLVPTHPPDKKLSKNEILRMAIRYIRLLTNVLEWQKKQEANDKSDQQGQHKTVNMTGFTKQSRHFNGGNNENHFTGNYRNNGNNLLMVVPKSFSKIQLGQKCATEFANGFQRPIKVEPSSGCGTTIEKIKLVNKLCPSGKISKNGLKNRRKVVPLCAIEDGIKTNLGLSGYMERTGVESEIKREINHGHHGQCHHQRGTDRDGPECEQNLDKKKCNGDRCDDDKKGK</sequence>
<dbReference type="PANTHER" id="PTHR13864:SF15">
    <property type="entry name" value="T-CELL ACUTE LYMPHOCYTIC LEUKEMIA PROTEIN 1 HOMOLOG-RELATED"/>
    <property type="match status" value="1"/>
</dbReference>
<dbReference type="Gene3D" id="4.10.280.10">
    <property type="entry name" value="Helix-loop-helix DNA-binding domain"/>
    <property type="match status" value="1"/>
</dbReference>
<dbReference type="Proteomes" id="UP000069940">
    <property type="component" value="Unassembled WGS sequence"/>
</dbReference>
<keyword evidence="3" id="KW-0804">Transcription</keyword>
<feature type="region of interest" description="Disordered" evidence="4">
    <location>
        <begin position="46"/>
        <end position="102"/>
    </location>
</feature>
<evidence type="ECO:0000256" key="3">
    <source>
        <dbReference type="ARBA" id="ARBA00023163"/>
    </source>
</evidence>
<dbReference type="RefSeq" id="XP_019562379.3">
    <property type="nucleotide sequence ID" value="XM_019706834.3"/>
</dbReference>
<accession>A0ABM1Y0B0</accession>
<keyword evidence="7" id="KW-1185">Reference proteome</keyword>
<evidence type="ECO:0000259" key="5">
    <source>
        <dbReference type="PROSITE" id="PS50888"/>
    </source>
</evidence>
<dbReference type="EnsemblMetazoa" id="AALFPA23_004489.R5500">
    <property type="protein sequence ID" value="AALFPA23_004489.P5500"/>
    <property type="gene ID" value="AALFPA23_004489"/>
</dbReference>
<reference evidence="7" key="1">
    <citation type="journal article" date="2015" name="Proc. Natl. Acad. Sci. U.S.A.">
        <title>Genome sequence of the Asian Tiger mosquito, Aedes albopictus, reveals insights into its biology, genetics, and evolution.</title>
        <authorList>
            <person name="Chen X.G."/>
            <person name="Jiang X."/>
            <person name="Gu J."/>
            <person name="Xu M."/>
            <person name="Wu Y."/>
            <person name="Deng Y."/>
            <person name="Zhang C."/>
            <person name="Bonizzoni M."/>
            <person name="Dermauw W."/>
            <person name="Vontas J."/>
            <person name="Armbruster P."/>
            <person name="Huang X."/>
            <person name="Yang Y."/>
            <person name="Zhang H."/>
            <person name="He W."/>
            <person name="Peng H."/>
            <person name="Liu Y."/>
            <person name="Wu K."/>
            <person name="Chen J."/>
            <person name="Lirakis M."/>
            <person name="Topalis P."/>
            <person name="Van Leeuwen T."/>
            <person name="Hall A.B."/>
            <person name="Jiang X."/>
            <person name="Thorpe C."/>
            <person name="Mueller R.L."/>
            <person name="Sun C."/>
            <person name="Waterhouse R.M."/>
            <person name="Yan G."/>
            <person name="Tu Z.J."/>
            <person name="Fang X."/>
            <person name="James A.A."/>
        </authorList>
    </citation>
    <scope>NUCLEOTIDE SEQUENCE [LARGE SCALE GENOMIC DNA]</scope>
    <source>
        <strain evidence="7">Foshan</strain>
    </source>
</reference>